<dbReference type="GO" id="GO:0006886">
    <property type="term" value="P:intracellular protein transport"/>
    <property type="evidence" value="ECO:0007669"/>
    <property type="project" value="InterPro"/>
</dbReference>
<keyword evidence="9" id="KW-0496">Mitochondrion</keyword>
<dbReference type="PANTHER" id="PTHR12504">
    <property type="entry name" value="MITOCHONDRIAL IMPORT RECEPTOR SUBUNIT TOM22"/>
    <property type="match status" value="1"/>
</dbReference>
<dbReference type="PANTHER" id="PTHR12504:SF0">
    <property type="entry name" value="MITOCHONDRIAL IMPORT RECEPTOR SUBUNIT TOM22 HOMOLOG"/>
    <property type="match status" value="1"/>
</dbReference>
<evidence type="ECO:0000256" key="8">
    <source>
        <dbReference type="ARBA" id="ARBA00023010"/>
    </source>
</evidence>
<sequence>MVKLTEVEDEHFTQEKPMPTRDNVLLATDDEDEDYTDTESEISVESDIEVDSETLYERLVALKDIVPPSARRQLSSTVSTVTSFTKSSISFSGQALWIISTSAFLLGVPWALAYAEEEQYVQMEREQGMIKGANEMLTPGAPLEQQQAQPTL</sequence>
<dbReference type="GO" id="GO:0005741">
    <property type="term" value="C:mitochondrial outer membrane"/>
    <property type="evidence" value="ECO:0007669"/>
    <property type="project" value="UniProtKB-SubCell"/>
</dbReference>
<evidence type="ECO:0000256" key="2">
    <source>
        <dbReference type="ARBA" id="ARBA00009874"/>
    </source>
</evidence>
<dbReference type="InterPro" id="IPR005683">
    <property type="entry name" value="Tom22"/>
</dbReference>
<dbReference type="OrthoDB" id="10016939at2759"/>
<keyword evidence="5" id="KW-1000">Mitochondrion outer membrane</keyword>
<keyword evidence="14" id="KW-1185">Reference proteome</keyword>
<dbReference type="HOGENOM" id="CLU_094333_1_0_1"/>
<comment type="similarity">
    <text evidence="2">Belongs to the Tom22 family.</text>
</comment>
<evidence type="ECO:0000256" key="4">
    <source>
        <dbReference type="ARBA" id="ARBA00022692"/>
    </source>
</evidence>
<proteinExistence type="inferred from homology"/>
<evidence type="ECO:0000313" key="13">
    <source>
        <dbReference type="EMBL" id="EAW07661.1"/>
    </source>
</evidence>
<dbReference type="OMA" id="QGAQHML"/>
<dbReference type="eggNOG" id="KOG4111">
    <property type="taxonomic scope" value="Eukaryota"/>
</dbReference>
<evidence type="ECO:0000256" key="7">
    <source>
        <dbReference type="ARBA" id="ARBA00022989"/>
    </source>
</evidence>
<reference evidence="13 14" key="1">
    <citation type="journal article" date="2008" name="PLoS Genet.">
        <title>Genomic islands in the pathogenic filamentous fungus Aspergillus fumigatus.</title>
        <authorList>
            <person name="Fedorova N.D."/>
            <person name="Khaldi N."/>
            <person name="Joardar V.S."/>
            <person name="Maiti R."/>
            <person name="Amedeo P."/>
            <person name="Anderson M.J."/>
            <person name="Crabtree J."/>
            <person name="Silva J.C."/>
            <person name="Badger J.H."/>
            <person name="Albarraq A."/>
            <person name="Angiuoli S."/>
            <person name="Bussey H."/>
            <person name="Bowyer P."/>
            <person name="Cotty P.J."/>
            <person name="Dyer P.S."/>
            <person name="Egan A."/>
            <person name="Galens K."/>
            <person name="Fraser-Liggett C.M."/>
            <person name="Haas B.J."/>
            <person name="Inman J.M."/>
            <person name="Kent R."/>
            <person name="Lemieux S."/>
            <person name="Malavazi I."/>
            <person name="Orvis J."/>
            <person name="Roemer T."/>
            <person name="Ronning C.M."/>
            <person name="Sundaram J.P."/>
            <person name="Sutton G."/>
            <person name="Turner G."/>
            <person name="Venter J.C."/>
            <person name="White O.R."/>
            <person name="Whitty B.R."/>
            <person name="Youngman P."/>
            <person name="Wolfe K.H."/>
            <person name="Goldman G.H."/>
            <person name="Wortman J.R."/>
            <person name="Jiang B."/>
            <person name="Denning D.W."/>
            <person name="Nierman W.C."/>
        </authorList>
    </citation>
    <scope>NUCLEOTIDE SEQUENCE [LARGE SCALE GENOMIC DNA]</scope>
    <source>
        <strain evidence="14">ATCC 1007 / CBS 513.65 / DSM 816 / NCTC 3887 / NRRL 1</strain>
    </source>
</reference>
<dbReference type="Pfam" id="PF04281">
    <property type="entry name" value="Tom22"/>
    <property type="match status" value="1"/>
</dbReference>
<dbReference type="Proteomes" id="UP000006701">
    <property type="component" value="Unassembled WGS sequence"/>
</dbReference>
<evidence type="ECO:0000256" key="1">
    <source>
        <dbReference type="ARBA" id="ARBA00004572"/>
    </source>
</evidence>
<feature type="region of interest" description="Disordered" evidence="12">
    <location>
        <begin position="1"/>
        <end position="23"/>
    </location>
</feature>
<dbReference type="AlphaFoldDB" id="A1CPU0"/>
<dbReference type="RefSeq" id="XP_001269087.1">
    <property type="nucleotide sequence ID" value="XM_001269086.1"/>
</dbReference>
<evidence type="ECO:0000256" key="9">
    <source>
        <dbReference type="ARBA" id="ARBA00023128"/>
    </source>
</evidence>
<dbReference type="CDD" id="cd22884">
    <property type="entry name" value="TOM22"/>
    <property type="match status" value="1"/>
</dbReference>
<evidence type="ECO:0000256" key="11">
    <source>
        <dbReference type="ARBA" id="ARBA00023170"/>
    </source>
</evidence>
<accession>A1CPU0</accession>
<dbReference type="GeneID" id="4701959"/>
<keyword evidence="11 13" id="KW-0675">Receptor</keyword>
<protein>
    <submittedName>
        <fullName evidence="13">Mitochondrial import receptor subunit tom22</fullName>
    </submittedName>
</protein>
<comment type="subcellular location">
    <subcellularLocation>
        <location evidence="1">Mitochondrion outer membrane</location>
        <topology evidence="1">Single-pass membrane protein</topology>
    </subcellularLocation>
</comment>
<keyword evidence="3" id="KW-0813">Transport</keyword>
<evidence type="ECO:0000256" key="3">
    <source>
        <dbReference type="ARBA" id="ARBA00022448"/>
    </source>
</evidence>
<keyword evidence="10" id="KW-0472">Membrane</keyword>
<evidence type="ECO:0000256" key="5">
    <source>
        <dbReference type="ARBA" id="ARBA00022787"/>
    </source>
</evidence>
<name>A1CPU0_ASPCL</name>
<dbReference type="KEGG" id="act:ACLA_023750"/>
<evidence type="ECO:0000256" key="6">
    <source>
        <dbReference type="ARBA" id="ARBA00022927"/>
    </source>
</evidence>
<keyword evidence="6" id="KW-0653">Protein transport</keyword>
<evidence type="ECO:0000256" key="12">
    <source>
        <dbReference type="SAM" id="MobiDB-lite"/>
    </source>
</evidence>
<dbReference type="EMBL" id="DS027059">
    <property type="protein sequence ID" value="EAW07661.1"/>
    <property type="molecule type" value="Genomic_DNA"/>
</dbReference>
<keyword evidence="4" id="KW-0812">Transmembrane</keyword>
<evidence type="ECO:0000313" key="14">
    <source>
        <dbReference type="Proteomes" id="UP000006701"/>
    </source>
</evidence>
<dbReference type="STRING" id="344612.A1CPU0"/>
<gene>
    <name evidence="13" type="ORF">ACLA_023750</name>
</gene>
<evidence type="ECO:0000256" key="10">
    <source>
        <dbReference type="ARBA" id="ARBA00023136"/>
    </source>
</evidence>
<dbReference type="VEuPathDB" id="FungiDB:ACLA_023750"/>
<keyword evidence="7" id="KW-1133">Transmembrane helix</keyword>
<organism evidence="13 14">
    <name type="scientific">Aspergillus clavatus (strain ATCC 1007 / CBS 513.65 / DSM 816 / NCTC 3887 / NRRL 1 / QM 1276 / 107)</name>
    <dbReference type="NCBI Taxonomy" id="344612"/>
    <lineage>
        <taxon>Eukaryota</taxon>
        <taxon>Fungi</taxon>
        <taxon>Dikarya</taxon>
        <taxon>Ascomycota</taxon>
        <taxon>Pezizomycotina</taxon>
        <taxon>Eurotiomycetes</taxon>
        <taxon>Eurotiomycetidae</taxon>
        <taxon>Eurotiales</taxon>
        <taxon>Aspergillaceae</taxon>
        <taxon>Aspergillus</taxon>
        <taxon>Aspergillus subgen. Fumigati</taxon>
    </lineage>
</organism>
<keyword evidence="8" id="KW-0811">Translocation</keyword>